<gene>
    <name evidence="1" type="ORF">WISP_47011</name>
</gene>
<evidence type="ECO:0000313" key="2">
    <source>
        <dbReference type="Proteomes" id="UP001145742"/>
    </source>
</evidence>
<dbReference type="EMBL" id="WHWB01033299">
    <property type="protein sequence ID" value="KAJ7420661.1"/>
    <property type="molecule type" value="Genomic_DNA"/>
</dbReference>
<evidence type="ECO:0000313" key="1">
    <source>
        <dbReference type="EMBL" id="KAJ7420661.1"/>
    </source>
</evidence>
<name>A0ABQ9DFK7_9PASS</name>
<proteinExistence type="predicted"/>
<protein>
    <submittedName>
        <fullName evidence="1">Uncharacterized protein</fullName>
    </submittedName>
</protein>
<comment type="caution">
    <text evidence="1">The sequence shown here is derived from an EMBL/GenBank/DDBJ whole genome shotgun (WGS) entry which is preliminary data.</text>
</comment>
<dbReference type="Proteomes" id="UP001145742">
    <property type="component" value="Unassembled WGS sequence"/>
</dbReference>
<reference evidence="1" key="1">
    <citation type="submission" date="2019-10" db="EMBL/GenBank/DDBJ databases">
        <authorList>
            <person name="Soares A.E.R."/>
            <person name="Aleixo A."/>
            <person name="Schneider P."/>
            <person name="Miyaki C.Y."/>
            <person name="Schneider M.P."/>
            <person name="Mello C."/>
            <person name="Vasconcelos A.T.R."/>
        </authorList>
    </citation>
    <scope>NUCLEOTIDE SEQUENCE</scope>
    <source>
        <tissue evidence="1">Muscle</tissue>
    </source>
</reference>
<accession>A0ABQ9DFK7</accession>
<keyword evidence="2" id="KW-1185">Reference proteome</keyword>
<organism evidence="1 2">
    <name type="scientific">Willisornis vidua</name>
    <name type="common">Xingu scale-backed antbird</name>
    <dbReference type="NCBI Taxonomy" id="1566151"/>
    <lineage>
        <taxon>Eukaryota</taxon>
        <taxon>Metazoa</taxon>
        <taxon>Chordata</taxon>
        <taxon>Craniata</taxon>
        <taxon>Vertebrata</taxon>
        <taxon>Euteleostomi</taxon>
        <taxon>Archelosauria</taxon>
        <taxon>Archosauria</taxon>
        <taxon>Dinosauria</taxon>
        <taxon>Saurischia</taxon>
        <taxon>Theropoda</taxon>
        <taxon>Coelurosauria</taxon>
        <taxon>Aves</taxon>
        <taxon>Neognathae</taxon>
        <taxon>Neoaves</taxon>
        <taxon>Telluraves</taxon>
        <taxon>Australaves</taxon>
        <taxon>Passeriformes</taxon>
        <taxon>Thamnophilidae</taxon>
        <taxon>Willisornis</taxon>
    </lineage>
</organism>
<sequence length="125" mass="14572">MKLLEQDQRRARKLIREQEHLPYEDRLRQVELFSLQKRKLHGDLTAFQYLKGAYKEARKGTFSRNSSDGTRWNGFELKDSGFGLDIRKKFSTVRMVRKRMPREAAVAPTLKVFKASLDGALSNLV</sequence>